<dbReference type="AlphaFoldDB" id="A0A6G8Q4R0"/>
<feature type="region of interest" description="Disordered" evidence="1">
    <location>
        <begin position="1"/>
        <end position="22"/>
    </location>
</feature>
<reference evidence="2 3" key="1">
    <citation type="submission" date="2019-10" db="EMBL/GenBank/DDBJ databases">
        <title>Rubrobacter sp nov SCSIO 52090 isolated from a deep-sea sediment in the South China Sea.</title>
        <authorList>
            <person name="Chen R.W."/>
        </authorList>
    </citation>
    <scope>NUCLEOTIDE SEQUENCE [LARGE SCALE GENOMIC DNA]</scope>
    <source>
        <strain evidence="2 3">SCSIO 52909</strain>
    </source>
</reference>
<keyword evidence="3" id="KW-1185">Reference proteome</keyword>
<sequence>MLERGGEGGRRSGGPVASRGDSLEWARSGNRTRLVKLLNLVRTEMLFDIDSSDGPWLNRNRVSRADATPSPKRAV</sequence>
<evidence type="ECO:0000313" key="2">
    <source>
        <dbReference type="EMBL" id="QIN81484.1"/>
    </source>
</evidence>
<proteinExistence type="predicted"/>
<evidence type="ECO:0000313" key="3">
    <source>
        <dbReference type="Proteomes" id="UP000501452"/>
    </source>
</evidence>
<dbReference type="Proteomes" id="UP000501452">
    <property type="component" value="Chromosome"/>
</dbReference>
<feature type="compositionally biased region" description="Basic and acidic residues" evidence="1">
    <location>
        <begin position="1"/>
        <end position="10"/>
    </location>
</feature>
<gene>
    <name evidence="2" type="ORF">GBA63_01715</name>
</gene>
<protein>
    <submittedName>
        <fullName evidence="2">Uncharacterized protein</fullName>
    </submittedName>
</protein>
<dbReference type="KEGG" id="rub:GBA63_01715"/>
<accession>A0A6G8Q4R0</accession>
<name>A0A6G8Q4R0_9ACTN</name>
<dbReference type="RefSeq" id="WP_207957021.1">
    <property type="nucleotide sequence ID" value="NZ_CP045119.1"/>
</dbReference>
<dbReference type="EMBL" id="CP045119">
    <property type="protein sequence ID" value="QIN81484.1"/>
    <property type="molecule type" value="Genomic_DNA"/>
</dbReference>
<feature type="region of interest" description="Disordered" evidence="1">
    <location>
        <begin position="50"/>
        <end position="75"/>
    </location>
</feature>
<evidence type="ECO:0000256" key="1">
    <source>
        <dbReference type="SAM" id="MobiDB-lite"/>
    </source>
</evidence>
<organism evidence="2 3">
    <name type="scientific">Rubrobacter tropicus</name>
    <dbReference type="NCBI Taxonomy" id="2653851"/>
    <lineage>
        <taxon>Bacteria</taxon>
        <taxon>Bacillati</taxon>
        <taxon>Actinomycetota</taxon>
        <taxon>Rubrobacteria</taxon>
        <taxon>Rubrobacterales</taxon>
        <taxon>Rubrobacteraceae</taxon>
        <taxon>Rubrobacter</taxon>
    </lineage>
</organism>